<evidence type="ECO:0000313" key="14">
    <source>
        <dbReference type="RefSeq" id="XP_019624291.1"/>
    </source>
</evidence>
<evidence type="ECO:0000259" key="11">
    <source>
        <dbReference type="PROSITE" id="PS50234"/>
    </source>
</evidence>
<dbReference type="Pfam" id="PF12661">
    <property type="entry name" value="hEGF"/>
    <property type="match status" value="1"/>
</dbReference>
<keyword evidence="6" id="KW-0325">Glycoprotein</keyword>
<dbReference type="PROSITE" id="PS51233">
    <property type="entry name" value="VWFD"/>
    <property type="match status" value="1"/>
</dbReference>
<dbReference type="CDD" id="cd00054">
    <property type="entry name" value="EGF_CA"/>
    <property type="match status" value="1"/>
</dbReference>
<dbReference type="PROSITE" id="PS00010">
    <property type="entry name" value="ASX_HYDROXYL"/>
    <property type="match status" value="1"/>
</dbReference>
<dbReference type="SUPFAM" id="SSF57440">
    <property type="entry name" value="Kringle-like"/>
    <property type="match status" value="1"/>
</dbReference>
<feature type="disulfide bond" evidence="7">
    <location>
        <begin position="319"/>
        <end position="328"/>
    </location>
</feature>
<dbReference type="InterPro" id="IPR013032">
    <property type="entry name" value="EGF-like_CS"/>
</dbReference>
<dbReference type="CDD" id="cd19941">
    <property type="entry name" value="TIL"/>
    <property type="match status" value="1"/>
</dbReference>
<feature type="domain" description="EGF-like" evidence="9">
    <location>
        <begin position="429"/>
        <end position="465"/>
    </location>
</feature>
<dbReference type="FunFam" id="2.10.25.10:FF:000173">
    <property type="entry name" value="Neurogenic locus notch protein 2"/>
    <property type="match status" value="1"/>
</dbReference>
<dbReference type="Gene3D" id="2.40.20.10">
    <property type="entry name" value="Plasminogen Kringle 4"/>
    <property type="match status" value="1"/>
</dbReference>
<keyword evidence="2 8" id="KW-0420">Kringle</keyword>
<reference evidence="14" key="1">
    <citation type="submission" date="2025-08" db="UniProtKB">
        <authorList>
            <consortium name="RefSeq"/>
        </authorList>
    </citation>
    <scope>IDENTIFICATION</scope>
    <source>
        <tissue evidence="14">Gonad</tissue>
    </source>
</reference>
<dbReference type="Proteomes" id="UP000515135">
    <property type="component" value="Unplaced"/>
</dbReference>
<evidence type="ECO:0000313" key="13">
    <source>
        <dbReference type="Proteomes" id="UP000515135"/>
    </source>
</evidence>
<evidence type="ECO:0000256" key="7">
    <source>
        <dbReference type="PROSITE-ProRule" id="PRU00076"/>
    </source>
</evidence>
<dbReference type="CDD" id="cd00108">
    <property type="entry name" value="KR"/>
    <property type="match status" value="1"/>
</dbReference>
<dbReference type="SMART" id="SM00832">
    <property type="entry name" value="C8"/>
    <property type="match status" value="2"/>
</dbReference>
<dbReference type="SMART" id="SM00216">
    <property type="entry name" value="VWD"/>
    <property type="match status" value="1"/>
</dbReference>
<feature type="disulfide bond" evidence="8">
    <location>
        <begin position="215"/>
        <end position="292"/>
    </location>
</feature>
<keyword evidence="5 7" id="KW-1015">Disulfide bond</keyword>
<gene>
    <name evidence="14" type="primary">LOC109469967</name>
</gene>
<feature type="domain" description="Kringle" evidence="10">
    <location>
        <begin position="214"/>
        <end position="292"/>
    </location>
</feature>
<sequence length="764" mass="83442">MALLQKLCAPAGELNVTDCGALRATVSATDKCGLLNDTSGPFRACHAKVSPSDFFSGCVFDMCAYGGNVTQLCQSLEAYAHACQQAGVQISWRSSSLCPMSCPAHSTYKTCVKNQNCMTGVNPTLTCMEGCQCDDGYVLSGRECVKQEDCGCTEDNHYRKLNSTWGRKDGMRCTCLQGNQITCKPARCGANFYWALQDGRYSCHCRPGQDCKDLCYTGTGVTYRGKVAKTECGRPCQSWNSQLPHSTTAYSSNSSLAGLQGNFCRNPGGEVSPWCFTVDPLVTKEVCKIPKCGEAYCASSPCLNNATCQEDLESYLCTCPPGYQGDRCQICAALRYLAHNSFTAAKGGHPNHQNVAIVVTNGNSFSPVKQPSVELREMGVAVYAVGVGSQVDRETLTAIASDPSKVYQTDNFEGLKSVGKMVQEKICTGENECQPNPCFNNGTCTDGDRSYTCSCPENYKGNRCQLCNDKTVSTCMTWGDLHYLSFDGSHLDFDGNCSYTLVQDTNDRPMFNVQLQRGFVENDKSLSPSVIANSGITYSRSNSSNTPSTRVQVNVYGHRITLMEGRRLMLNQVLVYTPVVVGSYINVNQSGDHIVLTTDFGLRVSFDGQQEVLVSLPGCFANRTTGLCGNYNGDASDDNRTADGRAASSDAAFVNSWQLKNDSCPPLAEFSFPMCQNLSAYLPNNATNTTNFNMAAAPCAFFMSEANRCSKVVNPRPFFSACVQDRCALKRGQDRICQTYEVYSHECARRGVILNWRSENFCRK</sequence>
<dbReference type="SMART" id="SM00179">
    <property type="entry name" value="EGF_CA"/>
    <property type="match status" value="2"/>
</dbReference>
<dbReference type="InterPro" id="IPR036465">
    <property type="entry name" value="vWFA_dom_sf"/>
</dbReference>
<dbReference type="Pfam" id="PF00008">
    <property type="entry name" value="EGF"/>
    <property type="match status" value="1"/>
</dbReference>
<evidence type="ECO:0000259" key="10">
    <source>
        <dbReference type="PROSITE" id="PS50070"/>
    </source>
</evidence>
<dbReference type="InterPro" id="IPR000742">
    <property type="entry name" value="EGF"/>
</dbReference>
<comment type="caution">
    <text evidence="7">Lacks conserved residue(s) required for the propagation of feature annotation.</text>
</comment>
<dbReference type="InterPro" id="IPR000152">
    <property type="entry name" value="EGF-type_Asp/Asn_hydroxyl_site"/>
</dbReference>
<dbReference type="GO" id="GO:0005509">
    <property type="term" value="F:calcium ion binding"/>
    <property type="evidence" value="ECO:0007669"/>
    <property type="project" value="InterPro"/>
</dbReference>
<proteinExistence type="predicted"/>
<accession>A0A6P4Z3Y8</accession>
<keyword evidence="4" id="KW-0677">Repeat</keyword>
<dbReference type="FunFam" id="2.10.25.10:FF:000122">
    <property type="entry name" value="Protein crumbs homolog 2"/>
    <property type="match status" value="1"/>
</dbReference>
<dbReference type="InterPro" id="IPR052749">
    <property type="entry name" value="Alpha-tectorin"/>
</dbReference>
<keyword evidence="3" id="KW-0732">Signal</keyword>
<evidence type="ECO:0000256" key="1">
    <source>
        <dbReference type="ARBA" id="ARBA00022536"/>
    </source>
</evidence>
<dbReference type="PANTHER" id="PTHR46160">
    <property type="entry name" value="ALPHA-TECTORIN-RELATED"/>
    <property type="match status" value="1"/>
</dbReference>
<dbReference type="InterPro" id="IPR013806">
    <property type="entry name" value="Kringle-like"/>
</dbReference>
<dbReference type="PROSITE" id="PS50026">
    <property type="entry name" value="EGF_3"/>
    <property type="match status" value="2"/>
</dbReference>
<dbReference type="SMART" id="SM00181">
    <property type="entry name" value="EGF"/>
    <property type="match status" value="4"/>
</dbReference>
<organism evidence="13 14">
    <name type="scientific">Branchiostoma belcheri</name>
    <name type="common">Amphioxus</name>
    <dbReference type="NCBI Taxonomy" id="7741"/>
    <lineage>
        <taxon>Eukaryota</taxon>
        <taxon>Metazoa</taxon>
        <taxon>Chordata</taxon>
        <taxon>Cephalochordata</taxon>
        <taxon>Leptocardii</taxon>
        <taxon>Amphioxiformes</taxon>
        <taxon>Branchiostomatidae</taxon>
        <taxon>Branchiostoma</taxon>
    </lineage>
</organism>
<evidence type="ECO:0000256" key="5">
    <source>
        <dbReference type="ARBA" id="ARBA00023157"/>
    </source>
</evidence>
<dbReference type="PROSITE" id="PS50070">
    <property type="entry name" value="KRINGLE_2"/>
    <property type="match status" value="1"/>
</dbReference>
<feature type="domain" description="VWFA" evidence="11">
    <location>
        <begin position="333"/>
        <end position="426"/>
    </location>
</feature>
<dbReference type="PROSITE" id="PS50234">
    <property type="entry name" value="VWFA"/>
    <property type="match status" value="1"/>
</dbReference>
<dbReference type="Gene3D" id="2.10.25.10">
    <property type="entry name" value="Laminin"/>
    <property type="match status" value="1"/>
</dbReference>
<keyword evidence="1 7" id="KW-0245">EGF-like domain</keyword>
<dbReference type="Gene3D" id="3.40.50.410">
    <property type="entry name" value="von Willebrand factor, type A domain"/>
    <property type="match status" value="1"/>
</dbReference>
<feature type="disulfide bond" evidence="7">
    <location>
        <begin position="455"/>
        <end position="464"/>
    </location>
</feature>
<dbReference type="PRINTS" id="PR00018">
    <property type="entry name" value="KRINGLE"/>
</dbReference>
<evidence type="ECO:0000256" key="4">
    <source>
        <dbReference type="ARBA" id="ARBA00022737"/>
    </source>
</evidence>
<dbReference type="InterPro" id="IPR018056">
    <property type="entry name" value="Kringle_CS"/>
</dbReference>
<dbReference type="SUPFAM" id="SSF53300">
    <property type="entry name" value="vWA-like"/>
    <property type="match status" value="1"/>
</dbReference>
<dbReference type="InterPro" id="IPR038178">
    <property type="entry name" value="Kringle_sf"/>
</dbReference>
<name>A0A6P4Z3Y8_BRABE</name>
<evidence type="ECO:0000256" key="8">
    <source>
        <dbReference type="PROSITE-ProRule" id="PRU00121"/>
    </source>
</evidence>
<dbReference type="InterPro" id="IPR001881">
    <property type="entry name" value="EGF-like_Ca-bd_dom"/>
</dbReference>
<dbReference type="InterPro" id="IPR014853">
    <property type="entry name" value="VWF/SSPO/ZAN-like_Cys-rich_dom"/>
</dbReference>
<feature type="disulfide bond" evidence="8">
    <location>
        <begin position="264"/>
        <end position="287"/>
    </location>
</feature>
<dbReference type="PROSITE" id="PS00021">
    <property type="entry name" value="KRINGLE_1"/>
    <property type="match status" value="1"/>
</dbReference>
<dbReference type="Pfam" id="PF00094">
    <property type="entry name" value="VWD"/>
    <property type="match status" value="1"/>
</dbReference>
<keyword evidence="13" id="KW-1185">Reference proteome</keyword>
<dbReference type="Pfam" id="PF00051">
    <property type="entry name" value="Kringle"/>
    <property type="match status" value="1"/>
</dbReference>
<dbReference type="InterPro" id="IPR036084">
    <property type="entry name" value="Ser_inhib-like_sf"/>
</dbReference>
<dbReference type="Pfam" id="PF00092">
    <property type="entry name" value="VWA"/>
    <property type="match status" value="1"/>
</dbReference>
<dbReference type="GeneID" id="109469967"/>
<dbReference type="SMART" id="SM00130">
    <property type="entry name" value="KR"/>
    <property type="match status" value="1"/>
</dbReference>
<feature type="domain" description="EGF-like" evidence="9">
    <location>
        <begin position="293"/>
        <end position="329"/>
    </location>
</feature>
<evidence type="ECO:0000259" key="12">
    <source>
        <dbReference type="PROSITE" id="PS51233"/>
    </source>
</evidence>
<protein>
    <submittedName>
        <fullName evidence="14">Zonadhesin-like</fullName>
    </submittedName>
</protein>
<evidence type="ECO:0000256" key="3">
    <source>
        <dbReference type="ARBA" id="ARBA00022729"/>
    </source>
</evidence>
<evidence type="ECO:0000259" key="9">
    <source>
        <dbReference type="PROSITE" id="PS50026"/>
    </source>
</evidence>
<dbReference type="InterPro" id="IPR001846">
    <property type="entry name" value="VWF_type-D"/>
</dbReference>
<dbReference type="SUPFAM" id="SSF57567">
    <property type="entry name" value="Serine protease inhibitors"/>
    <property type="match status" value="1"/>
</dbReference>
<dbReference type="Pfam" id="PF08742">
    <property type="entry name" value="C8"/>
    <property type="match status" value="2"/>
</dbReference>
<dbReference type="AlphaFoldDB" id="A0A6P4Z3Y8"/>
<dbReference type="KEGG" id="bbel:109469967"/>
<evidence type="ECO:0000256" key="6">
    <source>
        <dbReference type="ARBA" id="ARBA00023180"/>
    </source>
</evidence>
<feature type="disulfide bond" evidence="8">
    <location>
        <begin position="236"/>
        <end position="275"/>
    </location>
</feature>
<dbReference type="RefSeq" id="XP_019624291.1">
    <property type="nucleotide sequence ID" value="XM_019768732.1"/>
</dbReference>
<evidence type="ECO:0000256" key="2">
    <source>
        <dbReference type="ARBA" id="ARBA00022572"/>
    </source>
</evidence>
<dbReference type="InterPro" id="IPR000001">
    <property type="entry name" value="Kringle"/>
</dbReference>
<feature type="domain" description="VWFD" evidence="12">
    <location>
        <begin position="473"/>
        <end position="665"/>
    </location>
</feature>
<dbReference type="SUPFAM" id="SSF57196">
    <property type="entry name" value="EGF/Laminin"/>
    <property type="match status" value="2"/>
</dbReference>
<dbReference type="PROSITE" id="PS00022">
    <property type="entry name" value="EGF_1"/>
    <property type="match status" value="2"/>
</dbReference>
<dbReference type="OrthoDB" id="5945029at2759"/>
<dbReference type="InterPro" id="IPR002035">
    <property type="entry name" value="VWF_A"/>
</dbReference>
<dbReference type="PANTHER" id="PTHR46160:SF8">
    <property type="entry name" value="VWFD DOMAIN-CONTAINING PROTEIN"/>
    <property type="match status" value="1"/>
</dbReference>